<evidence type="ECO:0000256" key="1">
    <source>
        <dbReference type="ARBA" id="ARBA00001954"/>
    </source>
</evidence>
<keyword evidence="3" id="KW-0479">Metal-binding</keyword>
<dbReference type="InterPro" id="IPR010376">
    <property type="entry name" value="GBBH-like_N"/>
</dbReference>
<dbReference type="Proteomes" id="UP000014760">
    <property type="component" value="Unassembled WGS sequence"/>
</dbReference>
<keyword evidence="10" id="KW-1185">Reference proteome</keyword>
<accession>R7UZG2</accession>
<sequence length="140" mass="15997">MSSLTAKPEGDYLRVTSDGKDQLYPSVWLRDNCQCEQCFNPSSTSRKLLMKHLDPAIEVSKAEVTNQEEVNVTWSDGHSGAFSAKWLLPRAFGESTRSRRKSWYALPIKLWNATDMKDGIPRYNFDQIIEKQTKPQNGLN</sequence>
<evidence type="ECO:0000259" key="7">
    <source>
        <dbReference type="Pfam" id="PF06155"/>
    </source>
</evidence>
<dbReference type="InterPro" id="IPR038492">
    <property type="entry name" value="GBBH-like_N_sf"/>
</dbReference>
<comment type="cofactor">
    <cofactor evidence="1">
        <name>Fe(2+)</name>
        <dbReference type="ChEBI" id="CHEBI:29033"/>
    </cofactor>
</comment>
<name>R7UZG2_CAPTE</name>
<dbReference type="STRING" id="283909.R7UZG2"/>
<proteinExistence type="inferred from homology"/>
<dbReference type="Gene3D" id="3.30.2020.30">
    <property type="match status" value="1"/>
</dbReference>
<evidence type="ECO:0000313" key="10">
    <source>
        <dbReference type="Proteomes" id="UP000014760"/>
    </source>
</evidence>
<dbReference type="EMBL" id="KB298276">
    <property type="protein sequence ID" value="ELU09352.1"/>
    <property type="molecule type" value="Genomic_DNA"/>
</dbReference>
<feature type="domain" description="Gamma-butyrobetaine hydroxylase-like N-terminal" evidence="7">
    <location>
        <begin position="9"/>
        <end position="87"/>
    </location>
</feature>
<gene>
    <name evidence="8" type="ORF">CAPTEDRAFT_202411</name>
</gene>
<protein>
    <recommendedName>
        <fullName evidence="7">Gamma-butyrobetaine hydroxylase-like N-terminal domain-containing protein</fullName>
    </recommendedName>
</protein>
<evidence type="ECO:0000256" key="2">
    <source>
        <dbReference type="ARBA" id="ARBA00008654"/>
    </source>
</evidence>
<reference evidence="10" key="1">
    <citation type="submission" date="2012-12" db="EMBL/GenBank/DDBJ databases">
        <authorList>
            <person name="Hellsten U."/>
            <person name="Grimwood J."/>
            <person name="Chapman J.A."/>
            <person name="Shapiro H."/>
            <person name="Aerts A."/>
            <person name="Otillar R.P."/>
            <person name="Terry A.Y."/>
            <person name="Boore J.L."/>
            <person name="Simakov O."/>
            <person name="Marletaz F."/>
            <person name="Cho S.-J."/>
            <person name="Edsinger-Gonzales E."/>
            <person name="Havlak P."/>
            <person name="Kuo D.-H."/>
            <person name="Larsson T."/>
            <person name="Lv J."/>
            <person name="Arendt D."/>
            <person name="Savage R."/>
            <person name="Osoegawa K."/>
            <person name="de Jong P."/>
            <person name="Lindberg D.R."/>
            <person name="Seaver E.C."/>
            <person name="Weisblat D.A."/>
            <person name="Putnam N.H."/>
            <person name="Grigoriev I.V."/>
            <person name="Rokhsar D.S."/>
        </authorList>
    </citation>
    <scope>NUCLEOTIDE SEQUENCE</scope>
    <source>
        <strain evidence="10">I ESC-2004</strain>
    </source>
</reference>
<evidence type="ECO:0000256" key="4">
    <source>
        <dbReference type="ARBA" id="ARBA00022964"/>
    </source>
</evidence>
<dbReference type="Pfam" id="PF06155">
    <property type="entry name" value="GBBH-like_N"/>
    <property type="match status" value="1"/>
</dbReference>
<dbReference type="OrthoDB" id="406634at2759"/>
<evidence type="ECO:0000256" key="5">
    <source>
        <dbReference type="ARBA" id="ARBA00023002"/>
    </source>
</evidence>
<dbReference type="EnsemblMetazoa" id="CapteT202411">
    <property type="protein sequence ID" value="CapteP202411"/>
    <property type="gene ID" value="CapteG202411"/>
</dbReference>
<dbReference type="FunFam" id="3.30.2020.30:FF:000002">
    <property type="entry name" value="Putative gamma-butyrobetaine dioxygenase"/>
    <property type="match status" value="1"/>
</dbReference>
<keyword evidence="5" id="KW-0560">Oxidoreductase</keyword>
<organism evidence="8">
    <name type="scientific">Capitella teleta</name>
    <name type="common">Polychaete worm</name>
    <dbReference type="NCBI Taxonomy" id="283909"/>
    <lineage>
        <taxon>Eukaryota</taxon>
        <taxon>Metazoa</taxon>
        <taxon>Spiralia</taxon>
        <taxon>Lophotrochozoa</taxon>
        <taxon>Annelida</taxon>
        <taxon>Polychaeta</taxon>
        <taxon>Sedentaria</taxon>
        <taxon>Scolecida</taxon>
        <taxon>Capitellidae</taxon>
        <taxon>Capitella</taxon>
    </lineage>
</organism>
<evidence type="ECO:0000256" key="6">
    <source>
        <dbReference type="ARBA" id="ARBA00023004"/>
    </source>
</evidence>
<dbReference type="GO" id="GO:0051213">
    <property type="term" value="F:dioxygenase activity"/>
    <property type="evidence" value="ECO:0007669"/>
    <property type="project" value="UniProtKB-KW"/>
</dbReference>
<reference evidence="9" key="3">
    <citation type="submission" date="2015-06" db="UniProtKB">
        <authorList>
            <consortium name="EnsemblMetazoa"/>
        </authorList>
    </citation>
    <scope>IDENTIFICATION</scope>
</reference>
<keyword evidence="4" id="KW-0223">Dioxygenase</keyword>
<dbReference type="EMBL" id="AMQN01041732">
    <property type="status" value="NOT_ANNOTATED_CDS"/>
    <property type="molecule type" value="Genomic_DNA"/>
</dbReference>
<reference evidence="8 10" key="2">
    <citation type="journal article" date="2013" name="Nature">
        <title>Insights into bilaterian evolution from three spiralian genomes.</title>
        <authorList>
            <person name="Simakov O."/>
            <person name="Marletaz F."/>
            <person name="Cho S.J."/>
            <person name="Edsinger-Gonzales E."/>
            <person name="Havlak P."/>
            <person name="Hellsten U."/>
            <person name="Kuo D.H."/>
            <person name="Larsson T."/>
            <person name="Lv J."/>
            <person name="Arendt D."/>
            <person name="Savage R."/>
            <person name="Osoegawa K."/>
            <person name="de Jong P."/>
            <person name="Grimwood J."/>
            <person name="Chapman J.A."/>
            <person name="Shapiro H."/>
            <person name="Aerts A."/>
            <person name="Otillar R.P."/>
            <person name="Terry A.Y."/>
            <person name="Boore J.L."/>
            <person name="Grigoriev I.V."/>
            <person name="Lindberg D.R."/>
            <person name="Seaver E.C."/>
            <person name="Weisblat D.A."/>
            <person name="Putnam N.H."/>
            <person name="Rokhsar D.S."/>
        </authorList>
    </citation>
    <scope>NUCLEOTIDE SEQUENCE</scope>
    <source>
        <strain evidence="8 10">I ESC-2004</strain>
    </source>
</reference>
<keyword evidence="6" id="KW-0408">Iron</keyword>
<dbReference type="AlphaFoldDB" id="R7UZG2"/>
<evidence type="ECO:0000256" key="3">
    <source>
        <dbReference type="ARBA" id="ARBA00022723"/>
    </source>
</evidence>
<dbReference type="HOGENOM" id="CLU_1836984_0_0_1"/>
<dbReference type="GO" id="GO:0046872">
    <property type="term" value="F:metal ion binding"/>
    <property type="evidence" value="ECO:0007669"/>
    <property type="project" value="UniProtKB-KW"/>
</dbReference>
<evidence type="ECO:0000313" key="8">
    <source>
        <dbReference type="EMBL" id="ELU09352.1"/>
    </source>
</evidence>
<comment type="similarity">
    <text evidence="2">Belongs to the gamma-BBH/TMLD family.</text>
</comment>
<evidence type="ECO:0000313" key="9">
    <source>
        <dbReference type="EnsemblMetazoa" id="CapteP202411"/>
    </source>
</evidence>